<dbReference type="RefSeq" id="WP_104436950.1">
    <property type="nucleotide sequence ID" value="NZ_PTJA01000005.1"/>
</dbReference>
<reference evidence="3 4" key="1">
    <citation type="submission" date="2018-02" db="EMBL/GenBank/DDBJ databases">
        <title>Genomic Encyclopedia of Archaeal and Bacterial Type Strains, Phase II (KMG-II): from individual species to whole genera.</title>
        <authorList>
            <person name="Goeker M."/>
        </authorList>
    </citation>
    <scope>NUCLEOTIDE SEQUENCE [LARGE SCALE GENOMIC DNA]</scope>
    <source>
        <strain evidence="3 4">DSM 3808</strain>
    </source>
</reference>
<protein>
    <submittedName>
        <fullName evidence="3">Flavodoxin-like protein</fullName>
    </submittedName>
</protein>
<dbReference type="SUPFAM" id="SSF52218">
    <property type="entry name" value="Flavoproteins"/>
    <property type="match status" value="1"/>
</dbReference>
<dbReference type="Pfam" id="PF12641">
    <property type="entry name" value="Flavodoxin_3"/>
    <property type="match status" value="1"/>
</dbReference>
<proteinExistence type="predicted"/>
<accession>A0A2S6HTC1</accession>
<dbReference type="GO" id="GO:0016651">
    <property type="term" value="F:oxidoreductase activity, acting on NAD(P)H"/>
    <property type="evidence" value="ECO:0007669"/>
    <property type="project" value="UniProtKB-ARBA"/>
</dbReference>
<dbReference type="EMBL" id="PTJA01000005">
    <property type="protein sequence ID" value="PPK80962.1"/>
    <property type="molecule type" value="Genomic_DNA"/>
</dbReference>
<feature type="domain" description="Flavodoxin-like" evidence="2">
    <location>
        <begin position="8"/>
        <end position="166"/>
    </location>
</feature>
<dbReference type="InterPro" id="IPR008254">
    <property type="entry name" value="Flavodoxin/NO_synth"/>
</dbReference>
<evidence type="ECO:0000259" key="2">
    <source>
        <dbReference type="Pfam" id="PF12641"/>
    </source>
</evidence>
<dbReference type="GO" id="GO:0010181">
    <property type="term" value="F:FMN binding"/>
    <property type="evidence" value="ECO:0007669"/>
    <property type="project" value="InterPro"/>
</dbReference>
<evidence type="ECO:0000313" key="3">
    <source>
        <dbReference type="EMBL" id="PPK80962.1"/>
    </source>
</evidence>
<dbReference type="AlphaFoldDB" id="A0A2S6HTC1"/>
<dbReference type="InterPro" id="IPR029039">
    <property type="entry name" value="Flavoprotein-like_sf"/>
</dbReference>
<comment type="caution">
    <text evidence="3">The sequence shown here is derived from an EMBL/GenBank/DDBJ whole genome shotgun (WGS) entry which is preliminary data.</text>
</comment>
<keyword evidence="4" id="KW-1185">Reference proteome</keyword>
<evidence type="ECO:0000313" key="4">
    <source>
        <dbReference type="Proteomes" id="UP000237749"/>
    </source>
</evidence>
<evidence type="ECO:0000256" key="1">
    <source>
        <dbReference type="SAM" id="MobiDB-lite"/>
    </source>
</evidence>
<dbReference type="Proteomes" id="UP000237749">
    <property type="component" value="Unassembled WGS sequence"/>
</dbReference>
<dbReference type="OrthoDB" id="307208at2"/>
<organism evidence="3 4">
    <name type="scientific">Lacrimispora xylanisolvens</name>
    <dbReference type="NCBI Taxonomy" id="384636"/>
    <lineage>
        <taxon>Bacteria</taxon>
        <taxon>Bacillati</taxon>
        <taxon>Bacillota</taxon>
        <taxon>Clostridia</taxon>
        <taxon>Lachnospirales</taxon>
        <taxon>Lachnospiraceae</taxon>
        <taxon>Lacrimispora</taxon>
    </lineage>
</organism>
<feature type="region of interest" description="Disordered" evidence="1">
    <location>
        <begin position="136"/>
        <end position="156"/>
    </location>
</feature>
<name>A0A2S6HTC1_9FIRM</name>
<gene>
    <name evidence="3" type="ORF">BXY41_105181</name>
</gene>
<sequence>MNDNIYVYLSSLTGNTEKLAKGVLEKLSRKNGSFTLHDNEFLTSSDGIGELVILFFWCRRGNLDYNSQMFLKHCKNKKIIAVGTMGGYPHSEYGNKVKKAVFQSISENNICMGVFISQGKIDSQRTEFRKKLPPEHPHFLDEKGIRRHEESRKHPDEADIECARSYLEKKITEYAAACETVCMDGEPCIHCGMCI</sequence>